<reference evidence="1" key="3">
    <citation type="submission" date="2025-09" db="UniProtKB">
        <authorList>
            <consortium name="Ensembl"/>
        </authorList>
    </citation>
    <scope>IDENTIFICATION</scope>
</reference>
<dbReference type="Proteomes" id="UP000008225">
    <property type="component" value="Chromosome 15"/>
</dbReference>
<dbReference type="AlphaFoldDB" id="A0A8I3WDN9"/>
<keyword evidence="2" id="KW-1185">Reference proteome</keyword>
<evidence type="ECO:0008006" key="3">
    <source>
        <dbReference type="Google" id="ProtNLM"/>
    </source>
</evidence>
<organism evidence="1 2">
    <name type="scientific">Callithrix jacchus</name>
    <name type="common">White-tufted-ear marmoset</name>
    <name type="synonym">Simia Jacchus</name>
    <dbReference type="NCBI Taxonomy" id="9483"/>
    <lineage>
        <taxon>Eukaryota</taxon>
        <taxon>Metazoa</taxon>
        <taxon>Chordata</taxon>
        <taxon>Craniata</taxon>
        <taxon>Vertebrata</taxon>
        <taxon>Euteleostomi</taxon>
        <taxon>Mammalia</taxon>
        <taxon>Eutheria</taxon>
        <taxon>Euarchontoglires</taxon>
        <taxon>Primates</taxon>
        <taxon>Haplorrhini</taxon>
        <taxon>Platyrrhini</taxon>
        <taxon>Cebidae</taxon>
        <taxon>Callitrichinae</taxon>
        <taxon>Callithrix</taxon>
        <taxon>Callithrix</taxon>
    </lineage>
</organism>
<dbReference type="GeneTree" id="ENSGT00530000063666"/>
<evidence type="ECO:0000313" key="2">
    <source>
        <dbReference type="Proteomes" id="UP000008225"/>
    </source>
</evidence>
<dbReference type="PANTHER" id="PTHR14564">
    <property type="entry name" value="MICOS COMPLEX SUBUNIT MIC26 / MIC27 FAMILY MEMBER"/>
    <property type="match status" value="1"/>
</dbReference>
<dbReference type="Ensembl" id="ENSCJAT00000121235.1">
    <property type="protein sequence ID" value="ENSCJAP00000086726.1"/>
    <property type="gene ID" value="ENSCJAG00000075721.1"/>
</dbReference>
<reference evidence="1 2" key="1">
    <citation type="submission" date="2009-03" db="EMBL/GenBank/DDBJ databases">
        <authorList>
            <person name="Warren W."/>
            <person name="Ye L."/>
            <person name="Minx P."/>
            <person name="Worley K."/>
            <person name="Gibbs R."/>
            <person name="Wilson R.K."/>
        </authorList>
    </citation>
    <scope>NUCLEOTIDE SEQUENCE [LARGE SCALE GENOMIC DNA]</scope>
</reference>
<dbReference type="GO" id="GO:0061617">
    <property type="term" value="C:MICOS complex"/>
    <property type="evidence" value="ECO:0007669"/>
    <property type="project" value="InterPro"/>
</dbReference>
<sequence>MQTGDCLNVPPKMKEGTSRLSFFILRQSLALFPRLECSGSKIKKLVYPPGSMGLAASLCYPQQAIVFAQLSGERLYDWGLHGHIVIEDLWKENFQKPGNVKNSPGTK</sequence>
<reference evidence="1" key="2">
    <citation type="submission" date="2025-08" db="UniProtKB">
        <authorList>
            <consortium name="Ensembl"/>
        </authorList>
    </citation>
    <scope>IDENTIFICATION</scope>
</reference>
<evidence type="ECO:0000313" key="1">
    <source>
        <dbReference type="Ensembl" id="ENSCJAP00000086726.1"/>
    </source>
</evidence>
<protein>
    <recommendedName>
        <fullName evidence="3">MICOS complex subunit</fullName>
    </recommendedName>
</protein>
<dbReference type="GO" id="GO:0042407">
    <property type="term" value="P:cristae formation"/>
    <property type="evidence" value="ECO:0007669"/>
    <property type="project" value="InterPro"/>
</dbReference>
<proteinExistence type="predicted"/>
<accession>A0A8I3WDN9</accession>
<name>A0A8I3WDN9_CALJA</name>
<dbReference type="InterPro" id="IPR033182">
    <property type="entry name" value="MIC26/MIC27_animal"/>
</dbReference>